<evidence type="ECO:0000313" key="2">
    <source>
        <dbReference type="Proteomes" id="UP001173465"/>
    </source>
</evidence>
<protein>
    <submittedName>
        <fullName evidence="1">Uncharacterized protein</fullName>
    </submittedName>
</protein>
<name>A0AAW7DTH0_9GAMM</name>
<dbReference type="AlphaFoldDB" id="A0AAW7DTH0"/>
<accession>A0AAW7DTH0</accession>
<dbReference type="Proteomes" id="UP001173465">
    <property type="component" value="Unassembled WGS sequence"/>
</dbReference>
<gene>
    <name evidence="1" type="ORF">HX099_10515</name>
</gene>
<reference evidence="1" key="1">
    <citation type="submission" date="2020-06" db="EMBL/GenBank/DDBJ databases">
        <authorList>
            <person name="Dong N."/>
        </authorList>
    </citation>
    <scope>NUCLEOTIDE SEQUENCE</scope>
    <source>
        <strain evidence="1">DF46-2-2</strain>
    </source>
</reference>
<proteinExistence type="predicted"/>
<comment type="caution">
    <text evidence="1">The sequence shown here is derived from an EMBL/GenBank/DDBJ whole genome shotgun (WGS) entry which is preliminary data.</text>
</comment>
<dbReference type="EMBL" id="JACANB010000008">
    <property type="protein sequence ID" value="MDM1697086.1"/>
    <property type="molecule type" value="Genomic_DNA"/>
</dbReference>
<organism evidence="1 2">
    <name type="scientific">Thiopseudomonas alkaliphila</name>
    <dbReference type="NCBI Taxonomy" id="1697053"/>
    <lineage>
        <taxon>Bacteria</taxon>
        <taxon>Pseudomonadati</taxon>
        <taxon>Pseudomonadota</taxon>
        <taxon>Gammaproteobacteria</taxon>
        <taxon>Pseudomonadales</taxon>
        <taxon>Pseudomonadaceae</taxon>
        <taxon>Thiopseudomonas</taxon>
    </lineage>
</organism>
<sequence length="129" mass="14384">MNKKPAARELFAVERRADGTYRFAGSTLISQSGDLEMQVTGGEVYAIAVDDFGILYQAGLDLEVGQTVRPTHFQGWLYVCTEPGKLPTDEPEWWPEIGDNPARSVGTARLQATRYYQPIAHGPIHYELI</sequence>
<dbReference type="RefSeq" id="WP_286594344.1">
    <property type="nucleotide sequence ID" value="NZ_JACANB010000008.1"/>
</dbReference>
<reference evidence="1" key="2">
    <citation type="journal article" date="2022" name="Sci. Total Environ.">
        <title>Prevalence, transmission, and molecular epidemiology of tet(X)-positive bacteria among humans, animals, and environmental niches in China: An epidemiological, and genomic-based study.</title>
        <authorList>
            <person name="Dong N."/>
            <person name="Zeng Y."/>
            <person name="Cai C."/>
            <person name="Sun C."/>
            <person name="Lu J."/>
            <person name="Liu C."/>
            <person name="Zhou H."/>
            <person name="Sun Q."/>
            <person name="Shu L."/>
            <person name="Wang H."/>
            <person name="Wang Y."/>
            <person name="Wang S."/>
            <person name="Wu C."/>
            <person name="Chan E.W."/>
            <person name="Chen G."/>
            <person name="Shen Z."/>
            <person name="Chen S."/>
            <person name="Zhang R."/>
        </authorList>
    </citation>
    <scope>NUCLEOTIDE SEQUENCE</scope>
    <source>
        <strain evidence="1">DF46-2-2</strain>
    </source>
</reference>
<evidence type="ECO:0000313" key="1">
    <source>
        <dbReference type="EMBL" id="MDM1697086.1"/>
    </source>
</evidence>